<comment type="similarity">
    <text evidence="1">Belongs to the short-chain dehydrogenases/reductases (SDR) family.</text>
</comment>
<evidence type="ECO:0000313" key="4">
    <source>
        <dbReference type="EMBL" id="ETR70536.1"/>
    </source>
</evidence>
<dbReference type="PANTHER" id="PTHR42879">
    <property type="entry name" value="3-OXOACYL-(ACYL-CARRIER-PROTEIN) REDUCTASE"/>
    <property type="match status" value="1"/>
</dbReference>
<protein>
    <submittedName>
        <fullName evidence="4">3-oxoacyl-[acyl-carrier protein] reductase</fullName>
    </submittedName>
</protein>
<dbReference type="AlphaFoldDB" id="A0A1V1P714"/>
<dbReference type="Proteomes" id="UP000189670">
    <property type="component" value="Unassembled WGS sequence"/>
</dbReference>
<reference evidence="5" key="1">
    <citation type="submission" date="2012-11" db="EMBL/GenBank/DDBJ databases">
        <authorList>
            <person name="Lucero-Rivera Y.E."/>
            <person name="Tovar-Ramirez D."/>
        </authorList>
    </citation>
    <scope>NUCLEOTIDE SEQUENCE [LARGE SCALE GENOMIC DNA]</scope>
    <source>
        <strain evidence="5">Araruama</strain>
    </source>
</reference>
<comment type="caution">
    <text evidence="4">The sequence shown here is derived from an EMBL/GenBank/DDBJ whole genome shotgun (WGS) entry which is preliminary data.</text>
</comment>
<dbReference type="SMART" id="SM00822">
    <property type="entry name" value="PKS_KR"/>
    <property type="match status" value="1"/>
</dbReference>
<dbReference type="PRINTS" id="PR00081">
    <property type="entry name" value="GDHRDH"/>
</dbReference>
<dbReference type="EMBL" id="ATBP01000408">
    <property type="protein sequence ID" value="ETR70536.1"/>
    <property type="molecule type" value="Genomic_DNA"/>
</dbReference>
<dbReference type="GO" id="GO:0032787">
    <property type="term" value="P:monocarboxylic acid metabolic process"/>
    <property type="evidence" value="ECO:0007669"/>
    <property type="project" value="UniProtKB-ARBA"/>
</dbReference>
<dbReference type="Pfam" id="PF13561">
    <property type="entry name" value="adh_short_C2"/>
    <property type="match status" value="1"/>
</dbReference>
<name>A0A1V1P714_9BACT</name>
<dbReference type="InterPro" id="IPR002347">
    <property type="entry name" value="SDR_fam"/>
</dbReference>
<dbReference type="InterPro" id="IPR020904">
    <property type="entry name" value="Sc_DH/Rdtase_CS"/>
</dbReference>
<evidence type="ECO:0000259" key="3">
    <source>
        <dbReference type="SMART" id="SM00822"/>
    </source>
</evidence>
<gene>
    <name evidence="4" type="ORF">OMM_03173</name>
</gene>
<proteinExistence type="inferred from homology"/>
<dbReference type="InterPro" id="IPR036291">
    <property type="entry name" value="NAD(P)-bd_dom_sf"/>
</dbReference>
<dbReference type="FunFam" id="3.40.50.720:FF:000173">
    <property type="entry name" value="3-oxoacyl-[acyl-carrier protein] reductase"/>
    <property type="match status" value="1"/>
</dbReference>
<feature type="domain" description="Ketoreductase" evidence="3">
    <location>
        <begin position="7"/>
        <end position="184"/>
    </location>
</feature>
<organism evidence="4 5">
    <name type="scientific">Candidatus Magnetoglobus multicellularis str. Araruama</name>
    <dbReference type="NCBI Taxonomy" id="890399"/>
    <lineage>
        <taxon>Bacteria</taxon>
        <taxon>Pseudomonadati</taxon>
        <taxon>Thermodesulfobacteriota</taxon>
        <taxon>Desulfobacteria</taxon>
        <taxon>Desulfobacterales</taxon>
        <taxon>Desulfobacteraceae</taxon>
        <taxon>Candidatus Magnetoglobus</taxon>
    </lineage>
</organism>
<dbReference type="Gene3D" id="3.40.50.720">
    <property type="entry name" value="NAD(P)-binding Rossmann-like Domain"/>
    <property type="match status" value="1"/>
</dbReference>
<dbReference type="PANTHER" id="PTHR42879:SF2">
    <property type="entry name" value="3-OXOACYL-[ACYL-CARRIER-PROTEIN] REDUCTASE FABG"/>
    <property type="match status" value="1"/>
</dbReference>
<dbReference type="PRINTS" id="PR00080">
    <property type="entry name" value="SDRFAMILY"/>
</dbReference>
<evidence type="ECO:0000313" key="5">
    <source>
        <dbReference type="Proteomes" id="UP000189670"/>
    </source>
</evidence>
<dbReference type="InterPro" id="IPR057326">
    <property type="entry name" value="KR_dom"/>
</dbReference>
<dbReference type="SUPFAM" id="SSF51735">
    <property type="entry name" value="NAD(P)-binding Rossmann-fold domains"/>
    <property type="match status" value="1"/>
</dbReference>
<evidence type="ECO:0000256" key="1">
    <source>
        <dbReference type="ARBA" id="ARBA00006484"/>
    </source>
</evidence>
<sequence>MIKNKQKIVLISGGSRGLGMGIVNALLNQGHKVATFSRSITSFIKKCQDLHKDDFLWDAVDGEDLSNLQSFVRLVSSHFGGIDILINNAGVGTDGIMTLTRESDIQRCISLNLETSIYLTRACLKTMLQQRSGCIVNISSVNAIRGHSGVAVYSATKAALDGLTRSLAREVGPEGIRVNSVAPGYFESDMSGKLSDNQRARIIRRTPLKRLANVSDIVETILFLTSDAANFITGQTIIVDGGLTC</sequence>
<dbReference type="PROSITE" id="PS00061">
    <property type="entry name" value="ADH_SHORT"/>
    <property type="match status" value="1"/>
</dbReference>
<dbReference type="InterPro" id="IPR050259">
    <property type="entry name" value="SDR"/>
</dbReference>
<evidence type="ECO:0000256" key="2">
    <source>
        <dbReference type="ARBA" id="ARBA00023002"/>
    </source>
</evidence>
<keyword evidence="2" id="KW-0560">Oxidoreductase</keyword>
<dbReference type="GO" id="GO:0016491">
    <property type="term" value="F:oxidoreductase activity"/>
    <property type="evidence" value="ECO:0007669"/>
    <property type="project" value="UniProtKB-KW"/>
</dbReference>
<accession>A0A1V1P714</accession>